<proteinExistence type="predicted"/>
<dbReference type="InterPro" id="IPR009781">
    <property type="entry name" value="DUF1345"/>
</dbReference>
<comment type="caution">
    <text evidence="2">The sequence shown here is derived from an EMBL/GenBank/DDBJ whole genome shotgun (WGS) entry which is preliminary data.</text>
</comment>
<protein>
    <submittedName>
        <fullName evidence="2">DUF1345 domain-containing protein</fullName>
    </submittedName>
</protein>
<keyword evidence="1" id="KW-0472">Membrane</keyword>
<evidence type="ECO:0000256" key="1">
    <source>
        <dbReference type="SAM" id="Phobius"/>
    </source>
</evidence>
<keyword evidence="1" id="KW-0812">Transmembrane</keyword>
<gene>
    <name evidence="2" type="ORF">J4H92_00140</name>
</gene>
<keyword evidence="1" id="KW-1133">Transmembrane helix</keyword>
<keyword evidence="3" id="KW-1185">Reference proteome</keyword>
<evidence type="ECO:0000313" key="3">
    <source>
        <dbReference type="Proteomes" id="UP000664382"/>
    </source>
</evidence>
<feature type="transmembrane region" description="Helical" evidence="1">
    <location>
        <begin position="178"/>
        <end position="200"/>
    </location>
</feature>
<accession>A0A939S6X6</accession>
<organism evidence="2 3">
    <name type="scientific">Leucobacter weissii</name>
    <dbReference type="NCBI Taxonomy" id="1983706"/>
    <lineage>
        <taxon>Bacteria</taxon>
        <taxon>Bacillati</taxon>
        <taxon>Actinomycetota</taxon>
        <taxon>Actinomycetes</taxon>
        <taxon>Micrococcales</taxon>
        <taxon>Microbacteriaceae</taxon>
        <taxon>Leucobacter</taxon>
    </lineage>
</organism>
<dbReference type="Proteomes" id="UP000664382">
    <property type="component" value="Unassembled WGS sequence"/>
</dbReference>
<reference evidence="2" key="1">
    <citation type="submission" date="2021-03" db="EMBL/GenBank/DDBJ databases">
        <title>Leucobacter chromiisoli sp. nov., isolated from chromium-containing soil of chemical plant.</title>
        <authorList>
            <person name="Xu Z."/>
        </authorList>
    </citation>
    <scope>NUCLEOTIDE SEQUENCE</scope>
    <source>
        <strain evidence="2">S27</strain>
    </source>
</reference>
<name>A0A939S6X6_9MICO</name>
<dbReference type="EMBL" id="JAGDYM010000001">
    <property type="protein sequence ID" value="MBO1900356.1"/>
    <property type="molecule type" value="Genomic_DNA"/>
</dbReference>
<sequence>MQFLLVWIGVEYLFTDDGDEAESLRLLLWCMIATLYLSVTALLLSIGVRVRGEDPPALRRLRRNPLIRWISMVVTFSSSLVGLSAAITLILMRSDPDHLMFYELTAVWAMLVSWALFHWGYARIYYSRYYRLPGKPPMVFPGTETPRQVDFAYFAFTNGTTFGVTDVQVIDSHMRWTVVWHTTFGFFFNALIIVLTMNTISGGLQGV</sequence>
<feature type="transmembrane region" description="Helical" evidence="1">
    <location>
        <begin position="26"/>
        <end position="48"/>
    </location>
</feature>
<dbReference type="Pfam" id="PF07077">
    <property type="entry name" value="DUF1345"/>
    <property type="match status" value="1"/>
</dbReference>
<feature type="transmembrane region" description="Helical" evidence="1">
    <location>
        <begin position="99"/>
        <end position="121"/>
    </location>
</feature>
<dbReference type="AlphaFoldDB" id="A0A939S6X6"/>
<evidence type="ECO:0000313" key="2">
    <source>
        <dbReference type="EMBL" id="MBO1900356.1"/>
    </source>
</evidence>
<feature type="transmembrane region" description="Helical" evidence="1">
    <location>
        <begin position="69"/>
        <end position="93"/>
    </location>
</feature>